<dbReference type="GO" id="GO:0008476">
    <property type="term" value="F:protein-tyrosine sulfotransferase activity"/>
    <property type="evidence" value="ECO:0007669"/>
    <property type="project" value="InterPro"/>
</dbReference>
<evidence type="ECO:0000313" key="3">
    <source>
        <dbReference type="Proteomes" id="UP000262917"/>
    </source>
</evidence>
<dbReference type="AlphaFoldDB" id="A0A372DMP0"/>
<evidence type="ECO:0000256" key="1">
    <source>
        <dbReference type="ARBA" id="ARBA00022679"/>
    </source>
</evidence>
<dbReference type="InterPro" id="IPR027417">
    <property type="entry name" value="P-loop_NTPase"/>
</dbReference>
<gene>
    <name evidence="2" type="ORF">D0Y53_06730</name>
</gene>
<accession>A0A372DMP0</accession>
<dbReference type="OrthoDB" id="9766687at2"/>
<dbReference type="InterPro" id="IPR026634">
    <property type="entry name" value="TPST-like"/>
</dbReference>
<reference evidence="2 3" key="1">
    <citation type="submission" date="2018-08" db="EMBL/GenBank/DDBJ databases">
        <title>Lysobacter weifangensis sp. nov., a new member of the family 'Xanthomonadaceae', isolated from soil in a farmland.</title>
        <authorList>
            <person name="Zhao H."/>
        </authorList>
    </citation>
    <scope>NUCLEOTIDE SEQUENCE [LARGE SCALE GENOMIC DNA]</scope>
    <source>
        <strain evidence="2 3">WF-2</strain>
    </source>
</reference>
<dbReference type="Proteomes" id="UP000262917">
    <property type="component" value="Unassembled WGS sequence"/>
</dbReference>
<name>A0A372DMP0_9GAMM</name>
<dbReference type="EMBL" id="QVPD01000005">
    <property type="protein sequence ID" value="RFP60830.1"/>
    <property type="molecule type" value="Genomic_DNA"/>
</dbReference>
<dbReference type="Pfam" id="PF13469">
    <property type="entry name" value="Sulfotransfer_3"/>
    <property type="match status" value="1"/>
</dbReference>
<evidence type="ECO:0000313" key="2">
    <source>
        <dbReference type="EMBL" id="RFP60830.1"/>
    </source>
</evidence>
<dbReference type="RefSeq" id="WP_117202438.1">
    <property type="nucleotide sequence ID" value="NZ_JBHTBK010000002.1"/>
</dbReference>
<sequence>MSTPISQSDDLLRWHEAQRLFAAGQSDAAAAIYRQLFHNRQLAPAAHLQLSLLAGTKRRYRDAVDEAMAAFETRIAEPDLLQGLARRLAYLGESQAMLTCASDPSILRGSNVPVLAELGRMLANAYFPDDALQLLEGARARGFRNPTLDYLIGLCRMYAGDDEVAERELESSLRGNPDSVPALRALTRLRRRPGDGDGCVERLQAVLGRIGKEHADAPMLLYALFAELDRRDEIEPAWQVLAEGMRLRRSQVRYDSAAEQALFDYLGALKPAPTRGHVDDGPRPVFIVGMPRSGTTLLERILGNHPEVADAGELRDLVRQLRWMCDLGGASHLDLPLAQRAEAIDFAELGRRYLAHTQWRARGRAVYTDKMPPNFLNVSYIARALPQARILHMVRGPMDTCFSNLKEWFAGAYPHSYDQTEMADHYRRYRTLMAHWRALYPGRILDVRYDELVTEPEKVVREVLAFCDLPWHEGMTAIEERTGTVATASAAQVREPIHQRFLEQWRRYENHLGPLRERLGALAY</sequence>
<organism evidence="2 3">
    <name type="scientific">Cognatiluteimonas weifangensis</name>
    <dbReference type="NCBI Taxonomy" id="2303539"/>
    <lineage>
        <taxon>Bacteria</taxon>
        <taxon>Pseudomonadati</taxon>
        <taxon>Pseudomonadota</taxon>
        <taxon>Gammaproteobacteria</taxon>
        <taxon>Lysobacterales</taxon>
        <taxon>Lysobacteraceae</taxon>
        <taxon>Cognatiluteimonas</taxon>
    </lineage>
</organism>
<dbReference type="Gene3D" id="1.25.40.10">
    <property type="entry name" value="Tetratricopeptide repeat domain"/>
    <property type="match status" value="1"/>
</dbReference>
<dbReference type="PANTHER" id="PTHR12788">
    <property type="entry name" value="PROTEIN-TYROSINE SULFOTRANSFERASE 2"/>
    <property type="match status" value="1"/>
</dbReference>
<proteinExistence type="predicted"/>
<protein>
    <submittedName>
        <fullName evidence="2">Sulfotransferase</fullName>
    </submittedName>
</protein>
<keyword evidence="1 2" id="KW-0808">Transferase</keyword>
<dbReference type="Gene3D" id="3.40.50.300">
    <property type="entry name" value="P-loop containing nucleotide triphosphate hydrolases"/>
    <property type="match status" value="1"/>
</dbReference>
<dbReference type="InterPro" id="IPR011990">
    <property type="entry name" value="TPR-like_helical_dom_sf"/>
</dbReference>
<dbReference type="SUPFAM" id="SSF48452">
    <property type="entry name" value="TPR-like"/>
    <property type="match status" value="1"/>
</dbReference>
<dbReference type="SUPFAM" id="SSF52540">
    <property type="entry name" value="P-loop containing nucleoside triphosphate hydrolases"/>
    <property type="match status" value="1"/>
</dbReference>
<dbReference type="PANTHER" id="PTHR12788:SF10">
    <property type="entry name" value="PROTEIN-TYROSINE SULFOTRANSFERASE"/>
    <property type="match status" value="1"/>
</dbReference>
<comment type="caution">
    <text evidence="2">The sequence shown here is derived from an EMBL/GenBank/DDBJ whole genome shotgun (WGS) entry which is preliminary data.</text>
</comment>
<keyword evidence="3" id="KW-1185">Reference proteome</keyword>